<evidence type="ECO:0000313" key="3">
    <source>
        <dbReference type="Proteomes" id="UP000318080"/>
    </source>
</evidence>
<evidence type="ECO:0000256" key="1">
    <source>
        <dbReference type="SAM" id="MobiDB-lite"/>
    </source>
</evidence>
<feature type="region of interest" description="Disordered" evidence="1">
    <location>
        <begin position="128"/>
        <end position="202"/>
    </location>
</feature>
<evidence type="ECO:0008006" key="4">
    <source>
        <dbReference type="Google" id="ProtNLM"/>
    </source>
</evidence>
<gene>
    <name evidence="2" type="ORF">EJK80_02415</name>
</gene>
<reference evidence="2 3" key="1">
    <citation type="submission" date="2019-06" db="EMBL/GenBank/DDBJ databases">
        <title>Draft genome of C. phoceense Strain 272.</title>
        <authorList>
            <person name="Pacheco L.G.C."/>
            <person name="Barberis C.M."/>
            <person name="Almuzara M.N."/>
            <person name="Traglia G.M."/>
            <person name="Santos C.S."/>
            <person name="Rocha D.J.P.G."/>
            <person name="Aguiar E.R.G.R."/>
            <person name="Vay C.A."/>
        </authorList>
    </citation>
    <scope>NUCLEOTIDE SEQUENCE [LARGE SCALE GENOMIC DNA]</scope>
    <source>
        <strain evidence="2 3">272</strain>
    </source>
</reference>
<feature type="compositionally biased region" description="Basic and acidic residues" evidence="1">
    <location>
        <begin position="152"/>
        <end position="171"/>
    </location>
</feature>
<feature type="compositionally biased region" description="Basic residues" evidence="1">
    <location>
        <begin position="172"/>
        <end position="184"/>
    </location>
</feature>
<proteinExistence type="predicted"/>
<keyword evidence="3" id="KW-1185">Reference proteome</keyword>
<dbReference type="RefSeq" id="WP_141628554.1">
    <property type="nucleotide sequence ID" value="NZ_VHIR01000002.1"/>
</dbReference>
<organism evidence="2 3">
    <name type="scientific">Corynebacterium phoceense</name>
    <dbReference type="NCBI Taxonomy" id="1686286"/>
    <lineage>
        <taxon>Bacteria</taxon>
        <taxon>Bacillati</taxon>
        <taxon>Actinomycetota</taxon>
        <taxon>Actinomycetes</taxon>
        <taxon>Mycobacteriales</taxon>
        <taxon>Corynebacteriaceae</taxon>
        <taxon>Corynebacterium</taxon>
    </lineage>
</organism>
<protein>
    <recommendedName>
        <fullName evidence="4">Helix-turn-helix domain-containing protein</fullName>
    </recommendedName>
</protein>
<name>A0A540R9N4_9CORY</name>
<dbReference type="EMBL" id="VHIR01000002">
    <property type="protein sequence ID" value="TQE44451.1"/>
    <property type="molecule type" value="Genomic_DNA"/>
</dbReference>
<evidence type="ECO:0000313" key="2">
    <source>
        <dbReference type="EMBL" id="TQE44451.1"/>
    </source>
</evidence>
<dbReference type="AlphaFoldDB" id="A0A540R9N4"/>
<comment type="caution">
    <text evidence="2">The sequence shown here is derived from an EMBL/GenBank/DDBJ whole genome shotgun (WGS) entry which is preliminary data.</text>
</comment>
<accession>A0A540R9N4</accession>
<sequence>MNDYYDELPFFKVPNWVVERVQDAKLLGVYNVLAYFADYETGMCYPGRRRLADMLGYKRREPIDKAIKALVELGVITVEHRYTGVWASGQTFSERNGQANIRMTNMYRLLKYPPKDSPLSVVSDGQDLAAFKRPPSRQTEKTARSRSGHLAAQDRHKQDPYNKIQEQEARPRRGKKSSPKLNRKQRIEKAAEGCTHCRGTGYINRRERQGDFQELCPHCQAEEIQRAA</sequence>
<dbReference type="Proteomes" id="UP000318080">
    <property type="component" value="Unassembled WGS sequence"/>
</dbReference>